<dbReference type="EMBL" id="JBITGY010000003">
    <property type="protein sequence ID" value="MFI6498329.1"/>
    <property type="molecule type" value="Genomic_DNA"/>
</dbReference>
<comment type="subcellular location">
    <subcellularLocation>
        <location evidence="1">Membrane</location>
        <topology evidence="1">Multi-pass membrane protein</topology>
    </subcellularLocation>
</comment>
<feature type="domain" description="RDD" evidence="6">
    <location>
        <begin position="13"/>
        <end position="112"/>
    </location>
</feature>
<dbReference type="InterPro" id="IPR010432">
    <property type="entry name" value="RDD"/>
</dbReference>
<organism evidence="7 8">
    <name type="scientific">Nonomuraea typhae</name>
    <dbReference type="NCBI Taxonomy" id="2603600"/>
    <lineage>
        <taxon>Bacteria</taxon>
        <taxon>Bacillati</taxon>
        <taxon>Actinomycetota</taxon>
        <taxon>Actinomycetes</taxon>
        <taxon>Streptosporangiales</taxon>
        <taxon>Streptosporangiaceae</taxon>
        <taxon>Nonomuraea</taxon>
    </lineage>
</organism>
<keyword evidence="8" id="KW-1185">Reference proteome</keyword>
<evidence type="ECO:0000256" key="4">
    <source>
        <dbReference type="ARBA" id="ARBA00023136"/>
    </source>
</evidence>
<keyword evidence="2 5" id="KW-0812">Transmembrane</keyword>
<reference evidence="7 8" key="1">
    <citation type="submission" date="2024-10" db="EMBL/GenBank/DDBJ databases">
        <title>The Natural Products Discovery Center: Release of the First 8490 Sequenced Strains for Exploring Actinobacteria Biosynthetic Diversity.</title>
        <authorList>
            <person name="Kalkreuter E."/>
            <person name="Kautsar S.A."/>
            <person name="Yang D."/>
            <person name="Bader C.D."/>
            <person name="Teijaro C.N."/>
            <person name="Fluegel L."/>
            <person name="Davis C.M."/>
            <person name="Simpson J.R."/>
            <person name="Lauterbach L."/>
            <person name="Steele A.D."/>
            <person name="Gui C."/>
            <person name="Meng S."/>
            <person name="Li G."/>
            <person name="Viehrig K."/>
            <person name="Ye F."/>
            <person name="Su P."/>
            <person name="Kiefer A.F."/>
            <person name="Nichols A."/>
            <person name="Cepeda A.J."/>
            <person name="Yan W."/>
            <person name="Fan B."/>
            <person name="Jiang Y."/>
            <person name="Adhikari A."/>
            <person name="Zheng C.-J."/>
            <person name="Schuster L."/>
            <person name="Cowan T.M."/>
            <person name="Smanski M.J."/>
            <person name="Chevrette M.G."/>
            <person name="De Carvalho L.P.S."/>
            <person name="Shen B."/>
        </authorList>
    </citation>
    <scope>NUCLEOTIDE SEQUENCE [LARGE SCALE GENOMIC DNA]</scope>
    <source>
        <strain evidence="7 8">NPDC050545</strain>
    </source>
</reference>
<evidence type="ECO:0000313" key="7">
    <source>
        <dbReference type="EMBL" id="MFI6498329.1"/>
    </source>
</evidence>
<keyword evidence="4 5" id="KW-0472">Membrane</keyword>
<feature type="transmembrane region" description="Helical" evidence="5">
    <location>
        <begin position="43"/>
        <end position="71"/>
    </location>
</feature>
<keyword evidence="3 5" id="KW-1133">Transmembrane helix</keyword>
<evidence type="ECO:0000256" key="1">
    <source>
        <dbReference type="ARBA" id="ARBA00004141"/>
    </source>
</evidence>
<evidence type="ECO:0000256" key="5">
    <source>
        <dbReference type="SAM" id="Phobius"/>
    </source>
</evidence>
<protein>
    <submittedName>
        <fullName evidence="7">RDD family protein</fullName>
    </submittedName>
</protein>
<sequence>MASAELPPLASSNRRIMPIWTDGLLAVGVGIAGGELLGRNVNYWAAAVGALIVVSFGNHVILTAVAGGSIGKLLGGLRLIRTADLGKPGLGQAIRRWLWGFLSIAISPVLFLSGSDVNHLDVAGLRVVRKADLR</sequence>
<evidence type="ECO:0000256" key="2">
    <source>
        <dbReference type="ARBA" id="ARBA00022692"/>
    </source>
</evidence>
<feature type="transmembrane region" description="Helical" evidence="5">
    <location>
        <begin position="97"/>
        <end position="115"/>
    </location>
</feature>
<evidence type="ECO:0000256" key="3">
    <source>
        <dbReference type="ARBA" id="ARBA00022989"/>
    </source>
</evidence>
<comment type="caution">
    <text evidence="7">The sequence shown here is derived from an EMBL/GenBank/DDBJ whole genome shotgun (WGS) entry which is preliminary data.</text>
</comment>
<dbReference type="RefSeq" id="WP_397081582.1">
    <property type="nucleotide sequence ID" value="NZ_JBITGY010000003.1"/>
</dbReference>
<evidence type="ECO:0000259" key="6">
    <source>
        <dbReference type="Pfam" id="PF06271"/>
    </source>
</evidence>
<gene>
    <name evidence="7" type="ORF">ACIBG2_13135</name>
</gene>
<evidence type="ECO:0000313" key="8">
    <source>
        <dbReference type="Proteomes" id="UP001612741"/>
    </source>
</evidence>
<feature type="transmembrane region" description="Helical" evidence="5">
    <location>
        <begin position="19"/>
        <end position="37"/>
    </location>
</feature>
<dbReference type="Pfam" id="PF06271">
    <property type="entry name" value="RDD"/>
    <property type="match status" value="1"/>
</dbReference>
<name>A0ABW7YSP0_9ACTN</name>
<accession>A0ABW7YSP0</accession>
<dbReference type="Proteomes" id="UP001612741">
    <property type="component" value="Unassembled WGS sequence"/>
</dbReference>
<proteinExistence type="predicted"/>